<evidence type="ECO:0000313" key="2">
    <source>
        <dbReference type="Proteomes" id="UP000765509"/>
    </source>
</evidence>
<protein>
    <submittedName>
        <fullName evidence="1">Uncharacterized protein</fullName>
    </submittedName>
</protein>
<dbReference type="AlphaFoldDB" id="A0A9Q3GJG9"/>
<evidence type="ECO:0000313" key="1">
    <source>
        <dbReference type="EMBL" id="MBW0469706.1"/>
    </source>
</evidence>
<sequence>MKIEAWGLGIWKLARKANDGRIWPEAMKGQEKVLWPKGHRTPKWANWPEQIWCGQLVPTWFQAGLPQHPWWRVITHGCDSLASKLHGNQLQG</sequence>
<comment type="caution">
    <text evidence="1">The sequence shown here is derived from an EMBL/GenBank/DDBJ whole genome shotgun (WGS) entry which is preliminary data.</text>
</comment>
<keyword evidence="2" id="KW-1185">Reference proteome</keyword>
<reference evidence="1" key="1">
    <citation type="submission" date="2021-03" db="EMBL/GenBank/DDBJ databases">
        <title>Draft genome sequence of rust myrtle Austropuccinia psidii MF-1, a brazilian biotype.</title>
        <authorList>
            <person name="Quecine M.C."/>
            <person name="Pachon D.M.R."/>
            <person name="Bonatelli M.L."/>
            <person name="Correr F.H."/>
            <person name="Franceschini L.M."/>
            <person name="Leite T.F."/>
            <person name="Margarido G.R.A."/>
            <person name="Almeida C.A."/>
            <person name="Ferrarezi J.A."/>
            <person name="Labate C.A."/>
        </authorList>
    </citation>
    <scope>NUCLEOTIDE SEQUENCE</scope>
    <source>
        <strain evidence="1">MF-1</strain>
    </source>
</reference>
<proteinExistence type="predicted"/>
<name>A0A9Q3GJG9_9BASI</name>
<dbReference type="Proteomes" id="UP000765509">
    <property type="component" value="Unassembled WGS sequence"/>
</dbReference>
<gene>
    <name evidence="1" type="ORF">O181_009421</name>
</gene>
<dbReference type="EMBL" id="AVOT02002254">
    <property type="protein sequence ID" value="MBW0469706.1"/>
    <property type="molecule type" value="Genomic_DNA"/>
</dbReference>
<accession>A0A9Q3GJG9</accession>
<organism evidence="1 2">
    <name type="scientific">Austropuccinia psidii MF-1</name>
    <dbReference type="NCBI Taxonomy" id="1389203"/>
    <lineage>
        <taxon>Eukaryota</taxon>
        <taxon>Fungi</taxon>
        <taxon>Dikarya</taxon>
        <taxon>Basidiomycota</taxon>
        <taxon>Pucciniomycotina</taxon>
        <taxon>Pucciniomycetes</taxon>
        <taxon>Pucciniales</taxon>
        <taxon>Sphaerophragmiaceae</taxon>
        <taxon>Austropuccinia</taxon>
    </lineage>
</organism>